<evidence type="ECO:0000256" key="1">
    <source>
        <dbReference type="SAM" id="MobiDB-lite"/>
    </source>
</evidence>
<proteinExistence type="predicted"/>
<dbReference type="Proteomes" id="UP000499080">
    <property type="component" value="Unassembled WGS sequence"/>
</dbReference>
<gene>
    <name evidence="2" type="ORF">AVEN_84227_1</name>
</gene>
<protein>
    <submittedName>
        <fullName evidence="2">Uncharacterized protein</fullName>
    </submittedName>
</protein>
<feature type="compositionally biased region" description="Basic and acidic residues" evidence="1">
    <location>
        <begin position="121"/>
        <end position="132"/>
    </location>
</feature>
<feature type="region of interest" description="Disordered" evidence="1">
    <location>
        <begin position="317"/>
        <end position="352"/>
    </location>
</feature>
<accession>A0A4Y2L1W9</accession>
<name>A0A4Y2L1W9_ARAVE</name>
<evidence type="ECO:0000313" key="2">
    <source>
        <dbReference type="EMBL" id="GBN08399.1"/>
    </source>
</evidence>
<organism evidence="2 3">
    <name type="scientific">Araneus ventricosus</name>
    <name type="common">Orbweaver spider</name>
    <name type="synonym">Epeira ventricosa</name>
    <dbReference type="NCBI Taxonomy" id="182803"/>
    <lineage>
        <taxon>Eukaryota</taxon>
        <taxon>Metazoa</taxon>
        <taxon>Ecdysozoa</taxon>
        <taxon>Arthropoda</taxon>
        <taxon>Chelicerata</taxon>
        <taxon>Arachnida</taxon>
        <taxon>Araneae</taxon>
        <taxon>Araneomorphae</taxon>
        <taxon>Entelegynae</taxon>
        <taxon>Araneoidea</taxon>
        <taxon>Araneidae</taxon>
        <taxon>Araneus</taxon>
    </lineage>
</organism>
<keyword evidence="3" id="KW-1185">Reference proteome</keyword>
<sequence length="352" mass="38428">MMDAEEIGLISKSKFLRAEESDQYEMPSDGTTDSDEFHEIPGTPQGCQGAPATLPKDGCWCLCGVGVASPPCPSCFPRWSSCRSIGHSVLPYVKAGRGISACDYLKDAPTPQVHFTVGTNEAHREEDLPPDHKRQRQYKKRGSKKNINKGPNGELIGKVPTEKSGRKPGKPTVFQQFYGKTPDFYAPTTPTFKAKAQRFPNGEILCTPARLLPPSRSFSGALVSILSGFSVEEKLDSLLMPLMTTIDQKFNDMNARMHAFETTATTAPRPTYVDKVVSFSPALPGPQHHMFQAPLANLSGTSGIPVPFPTLQGPSGLQAPPWTTVQKKQKIQQPKITNWNTAKPPNLPKPSV</sequence>
<feature type="compositionally biased region" description="Basic residues" evidence="1">
    <location>
        <begin position="133"/>
        <end position="147"/>
    </location>
</feature>
<feature type="region of interest" description="Disordered" evidence="1">
    <location>
        <begin position="119"/>
        <end position="171"/>
    </location>
</feature>
<dbReference type="AlphaFoldDB" id="A0A4Y2L1W9"/>
<dbReference type="EMBL" id="BGPR01005260">
    <property type="protein sequence ID" value="GBN08399.1"/>
    <property type="molecule type" value="Genomic_DNA"/>
</dbReference>
<evidence type="ECO:0000313" key="3">
    <source>
        <dbReference type="Proteomes" id="UP000499080"/>
    </source>
</evidence>
<feature type="region of interest" description="Disordered" evidence="1">
    <location>
        <begin position="18"/>
        <end position="43"/>
    </location>
</feature>
<comment type="caution">
    <text evidence="2">The sequence shown here is derived from an EMBL/GenBank/DDBJ whole genome shotgun (WGS) entry which is preliminary data.</text>
</comment>
<reference evidence="2 3" key="1">
    <citation type="journal article" date="2019" name="Sci. Rep.">
        <title>Orb-weaving spider Araneus ventricosus genome elucidates the spidroin gene catalogue.</title>
        <authorList>
            <person name="Kono N."/>
            <person name="Nakamura H."/>
            <person name="Ohtoshi R."/>
            <person name="Moran D.A.P."/>
            <person name="Shinohara A."/>
            <person name="Yoshida Y."/>
            <person name="Fujiwara M."/>
            <person name="Mori M."/>
            <person name="Tomita M."/>
            <person name="Arakawa K."/>
        </authorList>
    </citation>
    <scope>NUCLEOTIDE SEQUENCE [LARGE SCALE GENOMIC DNA]</scope>
</reference>